<dbReference type="EMBL" id="RBXR01000001">
    <property type="protein sequence ID" value="RKT68996.1"/>
    <property type="molecule type" value="Genomic_DNA"/>
</dbReference>
<feature type="transmembrane region" description="Helical" evidence="1">
    <location>
        <begin position="12"/>
        <end position="30"/>
    </location>
</feature>
<organism evidence="2 3">
    <name type="scientific">Saccharothrix variisporea</name>
    <dbReference type="NCBI Taxonomy" id="543527"/>
    <lineage>
        <taxon>Bacteria</taxon>
        <taxon>Bacillati</taxon>
        <taxon>Actinomycetota</taxon>
        <taxon>Actinomycetes</taxon>
        <taxon>Pseudonocardiales</taxon>
        <taxon>Pseudonocardiaceae</taxon>
        <taxon>Saccharothrix</taxon>
    </lineage>
</organism>
<gene>
    <name evidence="2" type="ORF">DFJ66_2189</name>
</gene>
<reference evidence="2 3" key="1">
    <citation type="submission" date="2018-10" db="EMBL/GenBank/DDBJ databases">
        <title>Sequencing the genomes of 1000 actinobacteria strains.</title>
        <authorList>
            <person name="Klenk H.-P."/>
        </authorList>
    </citation>
    <scope>NUCLEOTIDE SEQUENCE [LARGE SCALE GENOMIC DNA]</scope>
    <source>
        <strain evidence="2 3">DSM 43911</strain>
    </source>
</reference>
<feature type="transmembrane region" description="Helical" evidence="1">
    <location>
        <begin position="115"/>
        <end position="141"/>
    </location>
</feature>
<feature type="transmembrane region" description="Helical" evidence="1">
    <location>
        <begin position="73"/>
        <end position="94"/>
    </location>
</feature>
<feature type="transmembrane region" description="Helical" evidence="1">
    <location>
        <begin position="167"/>
        <end position="185"/>
    </location>
</feature>
<evidence type="ECO:0000313" key="2">
    <source>
        <dbReference type="EMBL" id="RKT68996.1"/>
    </source>
</evidence>
<keyword evidence="1" id="KW-1133">Transmembrane helix</keyword>
<name>A0A495X614_9PSEU</name>
<dbReference type="AlphaFoldDB" id="A0A495X614"/>
<keyword evidence="3" id="KW-1185">Reference proteome</keyword>
<feature type="transmembrane region" description="Helical" evidence="1">
    <location>
        <begin position="192"/>
        <end position="210"/>
    </location>
</feature>
<evidence type="ECO:0008006" key="4">
    <source>
        <dbReference type="Google" id="ProtNLM"/>
    </source>
</evidence>
<keyword evidence="1" id="KW-0812">Transmembrane</keyword>
<dbReference type="RefSeq" id="WP_121220417.1">
    <property type="nucleotide sequence ID" value="NZ_JBIUBA010000081.1"/>
</dbReference>
<dbReference type="OrthoDB" id="3579673at2"/>
<sequence length="340" mass="37774">MIWLAWRQQRVALLVLGGYVLLLTFLMTYYRATMLAVVDAQGLGPCVVSHYESGCLPNLTPTVWGWYETADNIRMALIGYGVLVGVFLGAPLFAREFEQHTHLLALTQSARPSRWFTAKVAVVVVPAALGALLLGALFRWWTAALGKLLVPREGFHAALFEPQPPALFGYAVFAVGLGAVVGLAVRRVVPAMALTLVGWLAALYGVRRFVRMHYMSPVVVERPFDDDLAGYRADEDRWRLDDGVVDATGRFISDRDEVVREASRSCEISSYGSHTPAYEDCMTALGYRSGADLVQPGDRFWWFQGIESALFTGAGVLCVLGAMWWLHRRFRRELRVPAAT</sequence>
<proteinExistence type="predicted"/>
<evidence type="ECO:0000313" key="3">
    <source>
        <dbReference type="Proteomes" id="UP000272729"/>
    </source>
</evidence>
<comment type="caution">
    <text evidence="2">The sequence shown here is derived from an EMBL/GenBank/DDBJ whole genome shotgun (WGS) entry which is preliminary data.</text>
</comment>
<evidence type="ECO:0000256" key="1">
    <source>
        <dbReference type="SAM" id="Phobius"/>
    </source>
</evidence>
<dbReference type="Proteomes" id="UP000272729">
    <property type="component" value="Unassembled WGS sequence"/>
</dbReference>
<feature type="transmembrane region" description="Helical" evidence="1">
    <location>
        <begin position="301"/>
        <end position="326"/>
    </location>
</feature>
<protein>
    <recommendedName>
        <fullName evidence="4">ABC-2 family transporter</fullName>
    </recommendedName>
</protein>
<keyword evidence="1" id="KW-0472">Membrane</keyword>
<accession>A0A495X614</accession>